<proteinExistence type="predicted"/>
<organism evidence="1 2">
    <name type="scientific">Helicobacter colisuis</name>
    <dbReference type="NCBI Taxonomy" id="2949739"/>
    <lineage>
        <taxon>Bacteria</taxon>
        <taxon>Pseudomonadati</taxon>
        <taxon>Campylobacterota</taxon>
        <taxon>Epsilonproteobacteria</taxon>
        <taxon>Campylobacterales</taxon>
        <taxon>Helicobacteraceae</taxon>
        <taxon>Helicobacter</taxon>
    </lineage>
</organism>
<protein>
    <recommendedName>
        <fullName evidence="3">Outer membrane protein</fullName>
    </recommendedName>
</protein>
<evidence type="ECO:0000313" key="1">
    <source>
        <dbReference type="EMBL" id="MCL9819464.1"/>
    </source>
</evidence>
<dbReference type="EMBL" id="JAMOKX010000003">
    <property type="protein sequence ID" value="MCL9819464.1"/>
    <property type="molecule type" value="Genomic_DNA"/>
</dbReference>
<accession>A0ABT0TUJ4</accession>
<dbReference type="Proteomes" id="UP001057522">
    <property type="component" value="Unassembled WGS sequence"/>
</dbReference>
<evidence type="ECO:0008006" key="3">
    <source>
        <dbReference type="Google" id="ProtNLM"/>
    </source>
</evidence>
<name>A0ABT0TUJ4_9HELI</name>
<gene>
    <name evidence="1" type="ORF">NCR95_04675</name>
</gene>
<evidence type="ECO:0000313" key="2">
    <source>
        <dbReference type="Proteomes" id="UP001057522"/>
    </source>
</evidence>
<sequence>MLSFKPFRKIALLGAILFYPAFCLDLANFYQQVHTQSLQKNYVKFRGRNLVSIDSYHLLNQKEKMAVQYSLVLIHEKITSFIYFNELSGIGISTQRNSHLQFDIKYYETLKDIGIGGEFYAMCVLPFFDKCILLGYESF</sequence>
<reference evidence="1" key="1">
    <citation type="submission" date="2022-06" db="EMBL/GenBank/DDBJ databases">
        <title>Helicobacter colisuis sp. nov.</title>
        <authorList>
            <person name="Papic B."/>
            <person name="Gruntar I."/>
        </authorList>
    </citation>
    <scope>NUCLEOTIDE SEQUENCE</scope>
    <source>
        <strain evidence="1">11154-15</strain>
    </source>
</reference>
<dbReference type="RefSeq" id="WP_250604171.1">
    <property type="nucleotide sequence ID" value="NZ_JAMOKX010000003.1"/>
</dbReference>
<keyword evidence="2" id="KW-1185">Reference proteome</keyword>
<comment type="caution">
    <text evidence="1">The sequence shown here is derived from an EMBL/GenBank/DDBJ whole genome shotgun (WGS) entry which is preliminary data.</text>
</comment>